<dbReference type="Pfam" id="PF00107">
    <property type="entry name" value="ADH_zinc_N"/>
    <property type="match status" value="1"/>
</dbReference>
<dbReference type="SMART" id="SM00829">
    <property type="entry name" value="PKS_ER"/>
    <property type="match status" value="1"/>
</dbReference>
<dbReference type="InterPro" id="IPR013154">
    <property type="entry name" value="ADH-like_N"/>
</dbReference>
<sequence length="346" mass="36964">MTVLPETHEAVGQLEAGAALSAFQLPTRKPGTAVTVWIVDFRLADPQYPFVVGENLVGDVVAVGEGVTDVKPGDKVLSFSFVPENYGKASQEYALLSKWVVGKLPDNISPEEGVTVSDNLVTAYYSLFDQLGLPVPPALPAIIPPEGADSPVLIWGAGGSAGQYSVQLLSLAGYKSIFAIASSRHHDYLRSLGATHTFDYNSPNVTDEILAAAGGPIKHVLDAVGDEENSLKPISKIAGGKLAFLLPVRVGGAGAVQGVKRTTDLPFAEGVQLIPIATRFYDKNSHLKTDLQPHIIPDLLRRGLVKPNRYREVQGANLLERVSTAVDLLRRGAVSGERLVFRVAKD</sequence>
<dbReference type="PANTHER" id="PTHR45348:SF3">
    <property type="entry name" value="ENOYL REDUCTASE (ER) DOMAIN-CONTAINING PROTEIN"/>
    <property type="match status" value="1"/>
</dbReference>
<dbReference type="SUPFAM" id="SSF51735">
    <property type="entry name" value="NAD(P)-binding Rossmann-fold domains"/>
    <property type="match status" value="1"/>
</dbReference>
<feature type="domain" description="Enoyl reductase (ER)" evidence="1">
    <location>
        <begin position="12"/>
        <end position="341"/>
    </location>
</feature>
<proteinExistence type="predicted"/>
<dbReference type="OrthoDB" id="9992527at2759"/>
<dbReference type="Gene3D" id="3.40.50.720">
    <property type="entry name" value="NAD(P)-binding Rossmann-like Domain"/>
    <property type="match status" value="1"/>
</dbReference>
<accession>A0A4R0RKT5</accession>
<dbReference type="InterPro" id="IPR020843">
    <property type="entry name" value="ER"/>
</dbReference>
<dbReference type="GO" id="GO:0016651">
    <property type="term" value="F:oxidoreductase activity, acting on NAD(P)H"/>
    <property type="evidence" value="ECO:0007669"/>
    <property type="project" value="InterPro"/>
</dbReference>
<reference evidence="2 3" key="1">
    <citation type="submission" date="2018-11" db="EMBL/GenBank/DDBJ databases">
        <title>Genome assembly of Steccherinum ochraceum LE-BIN_3174, the white-rot fungus of the Steccherinaceae family (The Residual Polyporoid clade, Polyporales, Basidiomycota).</title>
        <authorList>
            <person name="Fedorova T.V."/>
            <person name="Glazunova O.A."/>
            <person name="Landesman E.O."/>
            <person name="Moiseenko K.V."/>
            <person name="Psurtseva N.V."/>
            <person name="Savinova O.S."/>
            <person name="Shakhova N.V."/>
            <person name="Tyazhelova T.V."/>
            <person name="Vasina D.V."/>
        </authorList>
    </citation>
    <scope>NUCLEOTIDE SEQUENCE [LARGE SCALE GENOMIC DNA]</scope>
    <source>
        <strain evidence="2 3">LE-BIN_3174</strain>
    </source>
</reference>
<evidence type="ECO:0000313" key="2">
    <source>
        <dbReference type="EMBL" id="TCD65679.1"/>
    </source>
</evidence>
<organism evidence="2 3">
    <name type="scientific">Steccherinum ochraceum</name>
    <dbReference type="NCBI Taxonomy" id="92696"/>
    <lineage>
        <taxon>Eukaryota</taxon>
        <taxon>Fungi</taxon>
        <taxon>Dikarya</taxon>
        <taxon>Basidiomycota</taxon>
        <taxon>Agaricomycotina</taxon>
        <taxon>Agaricomycetes</taxon>
        <taxon>Polyporales</taxon>
        <taxon>Steccherinaceae</taxon>
        <taxon>Steccherinum</taxon>
    </lineage>
</organism>
<evidence type="ECO:0000259" key="1">
    <source>
        <dbReference type="SMART" id="SM00829"/>
    </source>
</evidence>
<dbReference type="InterPro" id="IPR011032">
    <property type="entry name" value="GroES-like_sf"/>
</dbReference>
<dbReference type="CDD" id="cd08249">
    <property type="entry name" value="enoyl_reductase_like"/>
    <property type="match status" value="1"/>
</dbReference>
<dbReference type="Proteomes" id="UP000292702">
    <property type="component" value="Unassembled WGS sequence"/>
</dbReference>
<dbReference type="STRING" id="92696.A0A4R0RKT5"/>
<dbReference type="Pfam" id="PF08240">
    <property type="entry name" value="ADH_N"/>
    <property type="match status" value="1"/>
</dbReference>
<evidence type="ECO:0000313" key="3">
    <source>
        <dbReference type="Proteomes" id="UP000292702"/>
    </source>
</evidence>
<dbReference type="SUPFAM" id="SSF50129">
    <property type="entry name" value="GroES-like"/>
    <property type="match status" value="1"/>
</dbReference>
<dbReference type="InterPro" id="IPR036291">
    <property type="entry name" value="NAD(P)-bd_dom_sf"/>
</dbReference>
<dbReference type="EMBL" id="RWJN01000168">
    <property type="protein sequence ID" value="TCD65679.1"/>
    <property type="molecule type" value="Genomic_DNA"/>
</dbReference>
<dbReference type="InterPro" id="IPR047122">
    <property type="entry name" value="Trans-enoyl_RdTase-like"/>
</dbReference>
<dbReference type="InterPro" id="IPR013149">
    <property type="entry name" value="ADH-like_C"/>
</dbReference>
<dbReference type="PANTHER" id="PTHR45348">
    <property type="entry name" value="HYPOTHETICAL OXIDOREDUCTASE (EUROFUNG)"/>
    <property type="match status" value="1"/>
</dbReference>
<name>A0A4R0RKT5_9APHY</name>
<gene>
    <name evidence="2" type="ORF">EIP91_002306</name>
</gene>
<protein>
    <recommendedName>
        <fullName evidence="1">Enoyl reductase (ER) domain-containing protein</fullName>
    </recommendedName>
</protein>
<dbReference type="AlphaFoldDB" id="A0A4R0RKT5"/>
<comment type="caution">
    <text evidence="2">The sequence shown here is derived from an EMBL/GenBank/DDBJ whole genome shotgun (WGS) entry which is preliminary data.</text>
</comment>
<dbReference type="Gene3D" id="3.90.180.10">
    <property type="entry name" value="Medium-chain alcohol dehydrogenases, catalytic domain"/>
    <property type="match status" value="1"/>
</dbReference>
<keyword evidence="3" id="KW-1185">Reference proteome</keyword>